<keyword evidence="9" id="KW-0479">Metal-binding</keyword>
<gene>
    <name evidence="17" type="primary">merTP</name>
    <name evidence="17" type="ORF">NY014_10625</name>
</gene>
<dbReference type="SUPFAM" id="SSF55008">
    <property type="entry name" value="HMA, heavy metal-associated domain"/>
    <property type="match status" value="1"/>
</dbReference>
<evidence type="ECO:0000256" key="1">
    <source>
        <dbReference type="ARBA" id="ARBA00004429"/>
    </source>
</evidence>
<evidence type="ECO:0000256" key="7">
    <source>
        <dbReference type="ARBA" id="ARBA00022519"/>
    </source>
</evidence>
<evidence type="ECO:0000256" key="4">
    <source>
        <dbReference type="ARBA" id="ARBA00022448"/>
    </source>
</evidence>
<dbReference type="Proteomes" id="UP001206788">
    <property type="component" value="Unassembled WGS sequence"/>
</dbReference>
<dbReference type="InterPro" id="IPR001802">
    <property type="entry name" value="MerP/CopZ"/>
</dbReference>
<evidence type="ECO:0000256" key="2">
    <source>
        <dbReference type="ARBA" id="ARBA00008224"/>
    </source>
</evidence>
<comment type="similarity">
    <text evidence="2">Belongs to the MerT family.</text>
</comment>
<dbReference type="RefSeq" id="WP_259414564.1">
    <property type="nucleotide sequence ID" value="NZ_JANWGH010000002.1"/>
</dbReference>
<dbReference type="NCBIfam" id="NF033556">
    <property type="entry name" value="MerTP_fusion"/>
    <property type="match status" value="1"/>
</dbReference>
<sequence>MKSGNKLVGLGLLTAISASLCCITPVLALIAGTSGLASTFSWLDPFRPYLIGITVVVLGFAWYQKLKPQTQVDCDCDKQGKTPFIQTKKFLGIVTLFAGLMMAFPMYVHIFFLNTESQTVVTDPFNIKTAEFSIKGMTCEGCEQPINQEVNKLAGILKATVSYENGSAVIKFDQTQTSIFEIEEAIDRTGFIVTEKKEIR</sequence>
<dbReference type="EMBL" id="JANWGH010000002">
    <property type="protein sequence ID" value="MCS5490889.1"/>
    <property type="molecule type" value="Genomic_DNA"/>
</dbReference>
<dbReference type="PROSITE" id="PS01047">
    <property type="entry name" value="HMA_1"/>
    <property type="match status" value="1"/>
</dbReference>
<dbReference type="CDD" id="cd00371">
    <property type="entry name" value="HMA"/>
    <property type="match status" value="1"/>
</dbReference>
<protein>
    <recommendedName>
        <fullName evidence="3">Mercuric transport protein MerT</fullName>
    </recommendedName>
    <alternativeName>
        <fullName evidence="13">Mercury ion transport protein</fullName>
    </alternativeName>
</protein>
<dbReference type="Gene3D" id="3.30.70.100">
    <property type="match status" value="1"/>
</dbReference>
<proteinExistence type="inferred from homology"/>
<keyword evidence="11 15" id="KW-1133">Transmembrane helix</keyword>
<evidence type="ECO:0000256" key="12">
    <source>
        <dbReference type="ARBA" id="ARBA00023136"/>
    </source>
</evidence>
<accession>A0ABT2G6Q7</accession>
<evidence type="ECO:0000259" key="16">
    <source>
        <dbReference type="PROSITE" id="PS50846"/>
    </source>
</evidence>
<comment type="subcellular location">
    <subcellularLocation>
        <location evidence="1">Cell inner membrane</location>
        <topology evidence="1">Multi-pass membrane protein</topology>
    </subcellularLocation>
</comment>
<dbReference type="InterPro" id="IPR017969">
    <property type="entry name" value="Heavy-metal-associated_CS"/>
</dbReference>
<evidence type="ECO:0000313" key="17">
    <source>
        <dbReference type="EMBL" id="MCS5490889.1"/>
    </source>
</evidence>
<keyword evidence="5" id="KW-0475">Mercuric resistance</keyword>
<dbReference type="PROSITE" id="PS50846">
    <property type="entry name" value="HMA_2"/>
    <property type="match status" value="1"/>
</dbReference>
<evidence type="ECO:0000256" key="3">
    <source>
        <dbReference type="ARBA" id="ARBA00017053"/>
    </source>
</evidence>
<keyword evidence="6" id="KW-1003">Cell membrane</keyword>
<dbReference type="Gene3D" id="1.10.287.910">
    <property type="entry name" value="bacterial mercury transporter, merf"/>
    <property type="match status" value="1"/>
</dbReference>
<comment type="caution">
    <text evidence="17">The sequence shown here is derived from an EMBL/GenBank/DDBJ whole genome shotgun (WGS) entry which is preliminary data.</text>
</comment>
<evidence type="ECO:0000256" key="8">
    <source>
        <dbReference type="ARBA" id="ARBA00022692"/>
    </source>
</evidence>
<evidence type="ECO:0000256" key="5">
    <source>
        <dbReference type="ARBA" id="ARBA00022466"/>
    </source>
</evidence>
<name>A0ABT2G6Q7_9BACT</name>
<keyword evidence="4" id="KW-0813">Transport</keyword>
<evidence type="ECO:0000256" key="13">
    <source>
        <dbReference type="ARBA" id="ARBA00030934"/>
    </source>
</evidence>
<keyword evidence="7" id="KW-0997">Cell inner membrane</keyword>
<evidence type="ECO:0000256" key="10">
    <source>
        <dbReference type="ARBA" id="ARBA00022914"/>
    </source>
</evidence>
<evidence type="ECO:0000313" key="18">
    <source>
        <dbReference type="Proteomes" id="UP001206788"/>
    </source>
</evidence>
<feature type="transmembrane region" description="Helical" evidence="15">
    <location>
        <begin position="46"/>
        <end position="63"/>
    </location>
</feature>
<dbReference type="PRINTS" id="PR00946">
    <property type="entry name" value="HGSCAVENGER"/>
</dbReference>
<evidence type="ECO:0000256" key="14">
    <source>
        <dbReference type="ARBA" id="ARBA00045720"/>
    </source>
</evidence>
<dbReference type="InterPro" id="IPR003457">
    <property type="entry name" value="Transprt_MerT"/>
</dbReference>
<organism evidence="17 18">
    <name type="scientific">Algoriphagus limi</name>
    <dbReference type="NCBI Taxonomy" id="2975273"/>
    <lineage>
        <taxon>Bacteria</taxon>
        <taxon>Pseudomonadati</taxon>
        <taxon>Bacteroidota</taxon>
        <taxon>Cytophagia</taxon>
        <taxon>Cytophagales</taxon>
        <taxon>Cyclobacteriaceae</taxon>
        <taxon>Algoriphagus</taxon>
    </lineage>
</organism>
<dbReference type="InterPro" id="IPR036163">
    <property type="entry name" value="HMA_dom_sf"/>
</dbReference>
<keyword evidence="18" id="KW-1185">Reference proteome</keyword>
<evidence type="ECO:0000256" key="15">
    <source>
        <dbReference type="SAM" id="Phobius"/>
    </source>
</evidence>
<reference evidence="17 18" key="1">
    <citation type="submission" date="2022-08" db="EMBL/GenBank/DDBJ databases">
        <title>Algoriphagus sp. CAU 1643 isolated from mud.</title>
        <authorList>
            <person name="Kim W."/>
        </authorList>
    </citation>
    <scope>NUCLEOTIDE SEQUENCE [LARGE SCALE GENOMIC DNA]</scope>
    <source>
        <strain evidence="17 18">CAU 1643</strain>
    </source>
</reference>
<dbReference type="InterPro" id="IPR006121">
    <property type="entry name" value="HMA_dom"/>
</dbReference>
<feature type="domain" description="HMA" evidence="16">
    <location>
        <begin position="128"/>
        <end position="194"/>
    </location>
</feature>
<keyword evidence="8 15" id="KW-0812">Transmembrane</keyword>
<evidence type="ECO:0000256" key="6">
    <source>
        <dbReference type="ARBA" id="ARBA00022475"/>
    </source>
</evidence>
<feature type="transmembrane region" description="Helical" evidence="15">
    <location>
        <begin position="90"/>
        <end position="112"/>
    </location>
</feature>
<dbReference type="Pfam" id="PF02411">
    <property type="entry name" value="MerT"/>
    <property type="match status" value="1"/>
</dbReference>
<dbReference type="Pfam" id="PF00403">
    <property type="entry name" value="HMA"/>
    <property type="match status" value="1"/>
</dbReference>
<evidence type="ECO:0000256" key="11">
    <source>
        <dbReference type="ARBA" id="ARBA00022989"/>
    </source>
</evidence>
<keyword evidence="10" id="KW-0476">Mercury</keyword>
<evidence type="ECO:0000256" key="9">
    <source>
        <dbReference type="ARBA" id="ARBA00022723"/>
    </source>
</evidence>
<comment type="function">
    <text evidence="14">Involved in mercury resistance. Probably transfers a mercuric ion from the periplasmic Hg(2+)-binding protein MerP to the cytoplasmic mercuric reductase MerA.</text>
</comment>
<keyword evidence="12 15" id="KW-0472">Membrane</keyword>